<evidence type="ECO:0000313" key="1">
    <source>
        <dbReference type="EMBL" id="GAB0210065.1"/>
    </source>
</evidence>
<comment type="caution">
    <text evidence="1">The sequence shown here is derived from an EMBL/GenBank/DDBJ whole genome shotgun (WGS) entry which is preliminary data.</text>
</comment>
<sequence length="208" mass="23074">MKFNKVKCKVLHPGQGNHQYQYRLGDEWIESSPEGKDLGVLIDEKLDMSRQCALAAQKAKRSQWVKGGDTLLWPYPTDSSKQNLEEAKVCSPQVQVHELAFPPPPCPQDPELHHLMVTAAKTAFDLRIHNKPLLVVEVGDGDPCGSKDARVIDVLETMEEPENGHIGIRASPPKKVVGSIAQLKCIYTNACSMGNKQEELEAIVQLEN</sequence>
<dbReference type="Proteomes" id="UP001623348">
    <property type="component" value="Unassembled WGS sequence"/>
</dbReference>
<dbReference type="AlphaFoldDB" id="A0ABC9YJ43"/>
<organism evidence="1 2">
    <name type="scientific">Grus japonensis</name>
    <name type="common">Japanese crane</name>
    <name type="synonym">Red-crowned crane</name>
    <dbReference type="NCBI Taxonomy" id="30415"/>
    <lineage>
        <taxon>Eukaryota</taxon>
        <taxon>Metazoa</taxon>
        <taxon>Chordata</taxon>
        <taxon>Craniata</taxon>
        <taxon>Vertebrata</taxon>
        <taxon>Euteleostomi</taxon>
        <taxon>Archelosauria</taxon>
        <taxon>Archosauria</taxon>
        <taxon>Dinosauria</taxon>
        <taxon>Saurischia</taxon>
        <taxon>Theropoda</taxon>
        <taxon>Coelurosauria</taxon>
        <taxon>Aves</taxon>
        <taxon>Neognathae</taxon>
        <taxon>Neoaves</taxon>
        <taxon>Gruiformes</taxon>
        <taxon>Gruidae</taxon>
        <taxon>Grus</taxon>
    </lineage>
</organism>
<reference evidence="1 2" key="1">
    <citation type="submission" date="2024-06" db="EMBL/GenBank/DDBJ databases">
        <title>The draft genome of Grus japonensis, version 3.</title>
        <authorList>
            <person name="Nabeshima K."/>
            <person name="Suzuki S."/>
            <person name="Onuma M."/>
        </authorList>
    </citation>
    <scope>NUCLEOTIDE SEQUENCE [LARGE SCALE GENOMIC DNA]</scope>
    <source>
        <strain evidence="1 2">451A</strain>
    </source>
</reference>
<name>A0ABC9YJ43_GRUJA</name>
<accession>A0ABC9YJ43</accession>
<keyword evidence="2" id="KW-1185">Reference proteome</keyword>
<evidence type="ECO:0000313" key="2">
    <source>
        <dbReference type="Proteomes" id="UP001623348"/>
    </source>
</evidence>
<dbReference type="EMBL" id="BAAFJT010000342">
    <property type="protein sequence ID" value="GAB0210065.1"/>
    <property type="molecule type" value="Genomic_DNA"/>
</dbReference>
<proteinExistence type="predicted"/>
<gene>
    <name evidence="1" type="ORF">GRJ2_003472300</name>
</gene>
<protein>
    <submittedName>
        <fullName evidence="1">Uncharacterized protein</fullName>
    </submittedName>
</protein>
<dbReference type="PANTHER" id="PTHR33332">
    <property type="entry name" value="REVERSE TRANSCRIPTASE DOMAIN-CONTAINING PROTEIN"/>
    <property type="match status" value="1"/>
</dbReference>